<evidence type="ECO:0000256" key="1">
    <source>
        <dbReference type="ARBA" id="ARBA00022448"/>
    </source>
</evidence>
<feature type="domain" description="Cytochrome c" evidence="8">
    <location>
        <begin position="19"/>
        <end position="102"/>
    </location>
</feature>
<evidence type="ECO:0000256" key="5">
    <source>
        <dbReference type="ARBA" id="ARBA00023004"/>
    </source>
</evidence>
<feature type="signal peptide" evidence="7">
    <location>
        <begin position="1"/>
        <end position="22"/>
    </location>
</feature>
<dbReference type="InterPro" id="IPR009056">
    <property type="entry name" value="Cyt_c-like_dom"/>
</dbReference>
<dbReference type="Proteomes" id="UP000672097">
    <property type="component" value="Unassembled WGS sequence"/>
</dbReference>
<dbReference type="PANTHER" id="PTHR33751">
    <property type="entry name" value="CBB3-TYPE CYTOCHROME C OXIDASE SUBUNIT FIXP"/>
    <property type="match status" value="1"/>
</dbReference>
<keyword evidence="5 6" id="KW-0408">Iron</keyword>
<organism evidence="9 10">
    <name type="scientific">Ideonella paludis</name>
    <dbReference type="NCBI Taxonomy" id="1233411"/>
    <lineage>
        <taxon>Bacteria</taxon>
        <taxon>Pseudomonadati</taxon>
        <taxon>Pseudomonadota</taxon>
        <taxon>Betaproteobacteria</taxon>
        <taxon>Burkholderiales</taxon>
        <taxon>Sphaerotilaceae</taxon>
        <taxon>Ideonella</taxon>
    </lineage>
</organism>
<accession>A0ABS5E0S7</accession>
<evidence type="ECO:0000313" key="10">
    <source>
        <dbReference type="Proteomes" id="UP000672097"/>
    </source>
</evidence>
<gene>
    <name evidence="9" type="ORF">KAK11_16740</name>
</gene>
<comment type="caution">
    <text evidence="9">The sequence shown here is derived from an EMBL/GenBank/DDBJ whole genome shotgun (WGS) entry which is preliminary data.</text>
</comment>
<dbReference type="PROSITE" id="PS51007">
    <property type="entry name" value="CYTC"/>
    <property type="match status" value="1"/>
</dbReference>
<evidence type="ECO:0000256" key="6">
    <source>
        <dbReference type="PROSITE-ProRule" id="PRU00433"/>
    </source>
</evidence>
<dbReference type="Pfam" id="PF13442">
    <property type="entry name" value="Cytochrome_CBB3"/>
    <property type="match status" value="1"/>
</dbReference>
<dbReference type="InterPro" id="IPR036909">
    <property type="entry name" value="Cyt_c-like_dom_sf"/>
</dbReference>
<dbReference type="EMBL" id="JAGQDG010000006">
    <property type="protein sequence ID" value="MBQ0936977.1"/>
    <property type="molecule type" value="Genomic_DNA"/>
</dbReference>
<sequence length="110" mass="11544">MRIPQLLGAALASLTLSTALQAAGVSAVPAGRLLASNCFQCHGTNGAGPGFDRLAGKSANEIFEEMKDFQAGKEGNGIMAKHAWGYTDEQLRALSTWLSQQPKTALRSAP</sequence>
<dbReference type="SUPFAM" id="SSF46626">
    <property type="entry name" value="Cytochrome c"/>
    <property type="match status" value="1"/>
</dbReference>
<evidence type="ECO:0000256" key="7">
    <source>
        <dbReference type="SAM" id="SignalP"/>
    </source>
</evidence>
<proteinExistence type="predicted"/>
<dbReference type="InterPro" id="IPR050597">
    <property type="entry name" value="Cytochrome_c_Oxidase_Subunit"/>
</dbReference>
<dbReference type="PANTHER" id="PTHR33751:SF9">
    <property type="entry name" value="CYTOCHROME C4"/>
    <property type="match status" value="1"/>
</dbReference>
<evidence type="ECO:0000256" key="3">
    <source>
        <dbReference type="ARBA" id="ARBA00022723"/>
    </source>
</evidence>
<name>A0ABS5E0S7_9BURK</name>
<evidence type="ECO:0000313" key="9">
    <source>
        <dbReference type="EMBL" id="MBQ0936977.1"/>
    </source>
</evidence>
<keyword evidence="7" id="KW-0732">Signal</keyword>
<dbReference type="Gene3D" id="1.10.760.10">
    <property type="entry name" value="Cytochrome c-like domain"/>
    <property type="match status" value="1"/>
</dbReference>
<evidence type="ECO:0000256" key="4">
    <source>
        <dbReference type="ARBA" id="ARBA00022982"/>
    </source>
</evidence>
<feature type="chain" id="PRO_5047251672" evidence="7">
    <location>
        <begin position="23"/>
        <end position="110"/>
    </location>
</feature>
<reference evidence="9 10" key="1">
    <citation type="submission" date="2021-04" db="EMBL/GenBank/DDBJ databases">
        <title>The genome sequence of type strain Ideonella paludis KCTC 32238.</title>
        <authorList>
            <person name="Liu Y."/>
        </authorList>
    </citation>
    <scope>NUCLEOTIDE SEQUENCE [LARGE SCALE GENOMIC DNA]</scope>
    <source>
        <strain evidence="9 10">KCTC 32238</strain>
    </source>
</reference>
<keyword evidence="10" id="KW-1185">Reference proteome</keyword>
<evidence type="ECO:0000259" key="8">
    <source>
        <dbReference type="PROSITE" id="PS51007"/>
    </source>
</evidence>
<keyword evidence="1" id="KW-0813">Transport</keyword>
<keyword evidence="2 6" id="KW-0349">Heme</keyword>
<keyword evidence="3 6" id="KW-0479">Metal-binding</keyword>
<evidence type="ECO:0000256" key="2">
    <source>
        <dbReference type="ARBA" id="ARBA00022617"/>
    </source>
</evidence>
<keyword evidence="4" id="KW-0249">Electron transport</keyword>
<dbReference type="RefSeq" id="WP_210810376.1">
    <property type="nucleotide sequence ID" value="NZ_JAGQDG010000006.1"/>
</dbReference>
<protein>
    <submittedName>
        <fullName evidence="9">C-type cytochrome</fullName>
    </submittedName>
</protein>